<evidence type="ECO:0000259" key="3">
    <source>
        <dbReference type="Pfam" id="PF14214"/>
    </source>
</evidence>
<feature type="domain" description="DNA helicase Pif1-like DEAD-box helicase" evidence="2">
    <location>
        <begin position="666"/>
        <end position="760"/>
    </location>
</feature>
<dbReference type="InterPro" id="IPR010285">
    <property type="entry name" value="DNA_helicase_pif1-like_DEAD"/>
</dbReference>
<dbReference type="PANTHER" id="PTHR10492">
    <property type="match status" value="1"/>
</dbReference>
<dbReference type="CDD" id="cd18809">
    <property type="entry name" value="SF1_C_RecD"/>
    <property type="match status" value="1"/>
</dbReference>
<gene>
    <name evidence="4" type="ORF">BRARA_K01178</name>
</gene>
<keyword evidence="1" id="KW-0347">Helicase</keyword>
<evidence type="ECO:0000313" key="4">
    <source>
        <dbReference type="EMBL" id="RIA04580.1"/>
    </source>
</evidence>
<dbReference type="EC" id="5.6.2.3" evidence="1"/>
<dbReference type="GO" id="GO:0016887">
    <property type="term" value="F:ATP hydrolysis activity"/>
    <property type="evidence" value="ECO:0007669"/>
    <property type="project" value="RHEA"/>
</dbReference>
<feature type="domain" description="Helitron helicase-like" evidence="3">
    <location>
        <begin position="176"/>
        <end position="296"/>
    </location>
</feature>
<dbReference type="Pfam" id="PF14214">
    <property type="entry name" value="Helitron_like_N"/>
    <property type="match status" value="1"/>
</dbReference>
<dbReference type="GO" id="GO:0006281">
    <property type="term" value="P:DNA repair"/>
    <property type="evidence" value="ECO:0007669"/>
    <property type="project" value="UniProtKB-KW"/>
</dbReference>
<organism evidence="4">
    <name type="scientific">Brassica campestris</name>
    <name type="common">Field mustard</name>
    <dbReference type="NCBI Taxonomy" id="3711"/>
    <lineage>
        <taxon>Eukaryota</taxon>
        <taxon>Viridiplantae</taxon>
        <taxon>Streptophyta</taxon>
        <taxon>Embryophyta</taxon>
        <taxon>Tracheophyta</taxon>
        <taxon>Spermatophyta</taxon>
        <taxon>Magnoliopsida</taxon>
        <taxon>eudicotyledons</taxon>
        <taxon>Gunneridae</taxon>
        <taxon>Pentapetalae</taxon>
        <taxon>rosids</taxon>
        <taxon>malvids</taxon>
        <taxon>Brassicales</taxon>
        <taxon>Brassicaceae</taxon>
        <taxon>Brassiceae</taxon>
        <taxon>Brassica</taxon>
    </lineage>
</organism>
<evidence type="ECO:0000259" key="2">
    <source>
        <dbReference type="Pfam" id="PF05970"/>
    </source>
</evidence>
<dbReference type="GO" id="GO:0005524">
    <property type="term" value="F:ATP binding"/>
    <property type="evidence" value="ECO:0007669"/>
    <property type="project" value="UniProtKB-KW"/>
</dbReference>
<keyword evidence="1" id="KW-0234">DNA repair</keyword>
<dbReference type="GO" id="GO:0006310">
    <property type="term" value="P:DNA recombination"/>
    <property type="evidence" value="ECO:0007669"/>
    <property type="project" value="UniProtKB-KW"/>
</dbReference>
<sequence>MQDQVKLPLLKEPSSVLKKLMEGDDSENKHFQKNIRPYNMIFSFTSLGGKVERSFRKGKVPPMLVLQGENHHLLDSLTPNNDSQAKFGELYIADTENEVENRVNCLSSGKQGFQSNKNDNLRKDIIEKLMKILDEVNPYVKKFRTATDRFHIAPEDYFHMRIVTKQKKPTISMRQFFAFRLHEHKNESHCMLHSRRLFQQFLVDAYTTIDYDSIKESENAGKVDMTDQGSEFVLPASFTGSPRYMKNLYLDAMTVCKHFGFPDFFITFTGNLKRPEITRYVKSRKLKAEDRSDIVSMYTVEFQKYGLPHAHILLFMDPDHKFPTTDHINYIIYAMTLLWKKMEKQRNKLNDFFDCRYVSSCESAWRVFKFPIHYRSTAVEKLTEKVISRKLIEKTMFLAWFELNKIDEFARTITYAQIPIYYIFDKKSNKFKKRKTGFCLGRINCSPGKHEAAYFLRILFNIVRGPTILYPEYKDACLAHGLLDDDQEYIDDIIGRSYECSASDLRQIFVIMLMSKTLSLPEVVCENTWQYLSEDIEHNRRKYLNRPGLVLSDDDKKNYDLLEIEKLLRRNGTSLPRLTSKPKLPKASTQDFNVLVVDERSYDRGTLLEVLDRDIPKMTDEQKEIYDQILAAVDQGNGRMFFVYRFVGTGKTFLWKLLSAAIRSYDIVGKHVNQPFGGKVIVFGGDFRQVLPVIDGAGRAEIVLGFLNSSYLWEHCKLLKLTKNMCLLSDGLSPEEAADLSDCSEWILKIGVGKLAEPNDGEAMIDIPSEFLITDSENPIVAISTAIYSDTASLHEKKEAMFFQEIAILYPTNEDVNMINDYMLDRLDGDEKIYLSADSIYPRDKGSVNNEALGPDFLNTIKIGCSVMVLRNYEPSARLMNSMRLQITQLMDFMVQARIITGKNVGKLVDIPRLQLPLAVVFAITINKSQGQSLSEVGIFLPRPLFSHGQLYVAVSRVTSKKGLKILAVDKNGKPQKKITNVVFKEVFANLEEMFDKVNILRII</sequence>
<accession>A0A397KWN4</accession>
<proteinExistence type="inferred from homology"/>
<feature type="domain" description="DNA helicase Pif1-like DEAD-box helicase" evidence="2">
    <location>
        <begin position="618"/>
        <end position="665"/>
    </location>
</feature>
<evidence type="ECO:0000256" key="1">
    <source>
        <dbReference type="RuleBase" id="RU363044"/>
    </source>
</evidence>
<protein>
    <recommendedName>
        <fullName evidence="1">ATP-dependent DNA helicase</fullName>
        <ecNumber evidence="1">5.6.2.3</ecNumber>
    </recommendedName>
</protein>
<comment type="catalytic activity">
    <reaction evidence="1">
        <text>ATP + H2O = ADP + phosphate + H(+)</text>
        <dbReference type="Rhea" id="RHEA:13065"/>
        <dbReference type="ChEBI" id="CHEBI:15377"/>
        <dbReference type="ChEBI" id="CHEBI:15378"/>
        <dbReference type="ChEBI" id="CHEBI:30616"/>
        <dbReference type="ChEBI" id="CHEBI:43474"/>
        <dbReference type="ChEBI" id="CHEBI:456216"/>
        <dbReference type="EC" id="5.6.2.3"/>
    </reaction>
</comment>
<dbReference type="EMBL" id="KZ866682">
    <property type="protein sequence ID" value="RIA04580.1"/>
    <property type="molecule type" value="Genomic_DNA"/>
</dbReference>
<dbReference type="InterPro" id="IPR027417">
    <property type="entry name" value="P-loop_NTPase"/>
</dbReference>
<keyword evidence="1" id="KW-0227">DNA damage</keyword>
<dbReference type="AlphaFoldDB" id="A0A397KWN4"/>
<dbReference type="PANTHER" id="PTHR10492:SF101">
    <property type="entry name" value="ATP-DEPENDENT DNA HELICASE"/>
    <property type="match status" value="1"/>
</dbReference>
<dbReference type="GO" id="GO:0043139">
    <property type="term" value="F:5'-3' DNA helicase activity"/>
    <property type="evidence" value="ECO:0007669"/>
    <property type="project" value="UniProtKB-EC"/>
</dbReference>
<dbReference type="SUPFAM" id="SSF52540">
    <property type="entry name" value="P-loop containing nucleoside triphosphate hydrolases"/>
    <property type="match status" value="2"/>
</dbReference>
<keyword evidence="1" id="KW-0067">ATP-binding</keyword>
<dbReference type="Pfam" id="PF05970">
    <property type="entry name" value="PIF1"/>
    <property type="match status" value="2"/>
</dbReference>
<comment type="similarity">
    <text evidence="1">Belongs to the helicase family.</text>
</comment>
<dbReference type="Proteomes" id="UP000264353">
    <property type="component" value="Unassembled WGS sequence"/>
</dbReference>
<dbReference type="InterPro" id="IPR025476">
    <property type="entry name" value="Helitron_helicase-like"/>
</dbReference>
<keyword evidence="1" id="KW-0233">DNA recombination</keyword>
<dbReference type="GO" id="GO:0000723">
    <property type="term" value="P:telomere maintenance"/>
    <property type="evidence" value="ECO:0007669"/>
    <property type="project" value="InterPro"/>
</dbReference>
<comment type="cofactor">
    <cofactor evidence="1">
        <name>Mg(2+)</name>
        <dbReference type="ChEBI" id="CHEBI:18420"/>
    </cofactor>
</comment>
<reference evidence="4" key="1">
    <citation type="submission" date="2018-06" db="EMBL/GenBank/DDBJ databases">
        <title>WGS assembly of Brassica rapa FPsc.</title>
        <authorList>
            <person name="Bowman J."/>
            <person name="Kohchi T."/>
            <person name="Yamato K."/>
            <person name="Jenkins J."/>
            <person name="Shu S."/>
            <person name="Ishizaki K."/>
            <person name="Yamaoka S."/>
            <person name="Nishihama R."/>
            <person name="Nakamura Y."/>
            <person name="Berger F."/>
            <person name="Adam C."/>
            <person name="Aki S."/>
            <person name="Althoff F."/>
            <person name="Araki T."/>
            <person name="Arteaga-Vazquez M."/>
            <person name="Balasubrmanian S."/>
            <person name="Bauer D."/>
            <person name="Boehm C."/>
            <person name="Briginshaw L."/>
            <person name="Caballero-Perez J."/>
            <person name="Catarino B."/>
            <person name="Chen F."/>
            <person name="Chiyoda S."/>
            <person name="Chovatia M."/>
            <person name="Davies K."/>
            <person name="Delmans M."/>
            <person name="Demura T."/>
            <person name="Dierschke T."/>
            <person name="Dolan L."/>
            <person name="Dorantes-Acosta A."/>
            <person name="Eklund D."/>
            <person name="Florent S."/>
            <person name="Flores-Sandoval E."/>
            <person name="Fujiyama A."/>
            <person name="Fukuzawa H."/>
            <person name="Galik B."/>
            <person name="Grimanelli D."/>
            <person name="Grimwood J."/>
            <person name="Grossniklaus U."/>
            <person name="Hamada T."/>
            <person name="Haseloff J."/>
            <person name="Hetherington A."/>
            <person name="Higo A."/>
            <person name="Hirakawa Y."/>
            <person name="Hundley H."/>
            <person name="Ikeda Y."/>
            <person name="Inoue K."/>
            <person name="Inoue S."/>
            <person name="Ishida S."/>
            <person name="Jia Q."/>
            <person name="Kakita M."/>
            <person name="Kanazawa T."/>
            <person name="Kawai Y."/>
            <person name="Kawashima T."/>
            <person name="Kennedy M."/>
            <person name="Kinose K."/>
            <person name="Kinoshita T."/>
            <person name="Kohara Y."/>
            <person name="Koide E."/>
            <person name="Komatsu K."/>
            <person name="Kopischke S."/>
            <person name="Kubo M."/>
            <person name="Kyozuka J."/>
            <person name="Lagercrantz U."/>
            <person name="Lin S."/>
            <person name="Lindquist E."/>
            <person name="Lipzen A."/>
            <person name="Lu C."/>
            <person name="Luna E."/>
            <person name="Martienssen R."/>
            <person name="Minamino N."/>
            <person name="Mizutani M."/>
            <person name="Mizutani M."/>
            <person name="Mochizuki N."/>
            <person name="Monte I."/>
            <person name="Mosher R."/>
            <person name="Nagasaki H."/>
            <person name="Nakagami H."/>
            <person name="Naramoto S."/>
            <person name="Nishitani K."/>
            <person name="Ohtani M."/>
            <person name="Okamoto T."/>
            <person name="Okumura M."/>
            <person name="Phillips J."/>
            <person name="Pollak B."/>
            <person name="Reinders A."/>
            <person name="Roevekamp M."/>
            <person name="Sano R."/>
            <person name="Sawa S."/>
            <person name="Schmid M."/>
            <person name="Shirakawa M."/>
            <person name="Solano R."/>
            <person name="Spunde A."/>
            <person name="Suetsugu N."/>
            <person name="Sugano S."/>
            <person name="Sugiyama A."/>
            <person name="Sun R."/>
            <person name="Suzuki Y."/>
            <person name="Takenaka M."/>
            <person name="Takezawa D."/>
            <person name="Tomogane H."/>
            <person name="Tsuzuki M."/>
            <person name="Ueda T."/>
            <person name="Umeda M."/>
            <person name="Ward J."/>
            <person name="Watanabe Y."/>
            <person name="Yazaki K."/>
            <person name="Yokoyama R."/>
            <person name="Yoshitake Y."/>
            <person name="Yotsui I."/>
            <person name="Zachgo S."/>
            <person name="Schmutz J."/>
        </authorList>
    </citation>
    <scope>NUCLEOTIDE SEQUENCE [LARGE SCALE GENOMIC DNA]</scope>
</reference>
<keyword evidence="1" id="KW-0378">Hydrolase</keyword>
<name>A0A397KWN4_BRACM</name>
<keyword evidence="1" id="KW-0547">Nucleotide-binding</keyword>